<evidence type="ECO:0000313" key="2">
    <source>
        <dbReference type="Proteomes" id="UP000184330"/>
    </source>
</evidence>
<organism evidence="1 2">
    <name type="scientific">Phialocephala subalpina</name>
    <dbReference type="NCBI Taxonomy" id="576137"/>
    <lineage>
        <taxon>Eukaryota</taxon>
        <taxon>Fungi</taxon>
        <taxon>Dikarya</taxon>
        <taxon>Ascomycota</taxon>
        <taxon>Pezizomycotina</taxon>
        <taxon>Leotiomycetes</taxon>
        <taxon>Helotiales</taxon>
        <taxon>Mollisiaceae</taxon>
        <taxon>Phialocephala</taxon>
        <taxon>Phialocephala fortinii species complex</taxon>
    </lineage>
</organism>
<name>A0A1L7X1I0_9HELO</name>
<protein>
    <recommendedName>
        <fullName evidence="3">RAVE subunit 2/Rogdi</fullName>
    </recommendedName>
</protein>
<dbReference type="PANTHER" id="PTHR13618:SF1">
    <property type="entry name" value="PROTEIN ROGDI HOMOLOG"/>
    <property type="match status" value="1"/>
</dbReference>
<dbReference type="STRING" id="576137.A0A1L7X1I0"/>
<keyword evidence="2" id="KW-1185">Reference proteome</keyword>
<gene>
    <name evidence="1" type="ORF">PAC_08776</name>
</gene>
<dbReference type="AlphaFoldDB" id="A0A1L7X1I0"/>
<dbReference type="Pfam" id="PF10259">
    <property type="entry name" value="Rogdi_lz"/>
    <property type="match status" value="1"/>
</dbReference>
<sequence length="324" mass="34885">MATSVWPPLPAHELKAAEDESSARELNWLLDSLQETLTNLKSGLEECYALLAPIEPGSTLVLSSPRSESIKGHVTRVGSRIVKGTLHLKLKTHPPIVLSLSPTDPIVLAPLSNLRTLLNQALDCIDITRWTGDRHSAPFISSQLRLLHGIILEALSLLKGNTIHTHHPSGSANSSTSTSLSAATGSSSLNLGLGASGRRDEWTIDPPSPLSFSPALPSTLALNLTLCDSSLLLTIRVLEPTSKEPNTFAKFATLTGMSRRLEHDEMDQVFTYRGEEVRVREKVRVESSADPSLLSVGAKLGQIERVVESCRGGLGVVMGKGEED</sequence>
<evidence type="ECO:0000313" key="1">
    <source>
        <dbReference type="EMBL" id="CZR58884.1"/>
    </source>
</evidence>
<dbReference type="Proteomes" id="UP000184330">
    <property type="component" value="Unassembled WGS sequence"/>
</dbReference>
<dbReference type="PANTHER" id="PTHR13618">
    <property type="entry name" value="LEUCINE ZIPPER CONTAINING TRANSCRIPTION FACTOR LZF1"/>
    <property type="match status" value="1"/>
</dbReference>
<evidence type="ECO:0008006" key="3">
    <source>
        <dbReference type="Google" id="ProtNLM"/>
    </source>
</evidence>
<dbReference type="OrthoDB" id="66510at2759"/>
<dbReference type="InterPro" id="IPR028241">
    <property type="entry name" value="RAVE2/Rogdi"/>
</dbReference>
<proteinExistence type="predicted"/>
<reference evidence="1 2" key="1">
    <citation type="submission" date="2016-03" db="EMBL/GenBank/DDBJ databases">
        <authorList>
            <person name="Ploux O."/>
        </authorList>
    </citation>
    <scope>NUCLEOTIDE SEQUENCE [LARGE SCALE GENOMIC DNA]</scope>
    <source>
        <strain evidence="1 2">UAMH 11012</strain>
    </source>
</reference>
<dbReference type="EMBL" id="FJOG01000012">
    <property type="protein sequence ID" value="CZR58884.1"/>
    <property type="molecule type" value="Genomic_DNA"/>
</dbReference>
<accession>A0A1L7X1I0</accession>
<dbReference type="GO" id="GO:0043291">
    <property type="term" value="C:RAVE complex"/>
    <property type="evidence" value="ECO:0007669"/>
    <property type="project" value="TreeGrafter"/>
</dbReference>